<dbReference type="EMBL" id="LKAM01000006">
    <property type="protein sequence ID" value="KUM47956.1"/>
    <property type="molecule type" value="Genomic_DNA"/>
</dbReference>
<dbReference type="AlphaFoldDB" id="A0A101LYZ6"/>
<geneLocation type="mitochondrion" evidence="1"/>
<reference evidence="1" key="1">
    <citation type="journal article" date="2015" name="Genome Biol. Evol.">
        <title>Organellar Genomes of White Spruce (Picea glauca): Assembly and Annotation.</title>
        <authorList>
            <person name="Jackman S.D."/>
            <person name="Warren R.L."/>
            <person name="Gibb E.A."/>
            <person name="Vandervalk B.P."/>
            <person name="Mohamadi H."/>
            <person name="Chu J."/>
            <person name="Raymond A."/>
            <person name="Pleasance S."/>
            <person name="Coope R."/>
            <person name="Wildung M.R."/>
            <person name="Ritland C.E."/>
            <person name="Bousquet J."/>
            <person name="Jones S.J."/>
            <person name="Bohlmann J."/>
            <person name="Birol I."/>
        </authorList>
    </citation>
    <scope>NUCLEOTIDE SEQUENCE [LARGE SCALE GENOMIC DNA]</scope>
    <source>
        <tissue evidence="1">Flushing bud</tissue>
    </source>
</reference>
<evidence type="ECO:0000313" key="1">
    <source>
        <dbReference type="EMBL" id="KUM47956.1"/>
    </source>
</evidence>
<protein>
    <submittedName>
        <fullName evidence="1">Uncharacterized protein</fullName>
    </submittedName>
</protein>
<gene>
    <name evidence="1" type="ORF">ABT39_MTgene4951</name>
</gene>
<name>A0A101LYZ6_PICGL</name>
<organism evidence="1">
    <name type="scientific">Picea glauca</name>
    <name type="common">White spruce</name>
    <name type="synonym">Pinus glauca</name>
    <dbReference type="NCBI Taxonomy" id="3330"/>
    <lineage>
        <taxon>Eukaryota</taxon>
        <taxon>Viridiplantae</taxon>
        <taxon>Streptophyta</taxon>
        <taxon>Embryophyta</taxon>
        <taxon>Tracheophyta</taxon>
        <taxon>Spermatophyta</taxon>
        <taxon>Pinopsida</taxon>
        <taxon>Pinidae</taxon>
        <taxon>Conifers I</taxon>
        <taxon>Pinales</taxon>
        <taxon>Pinaceae</taxon>
        <taxon>Picea</taxon>
    </lineage>
</organism>
<comment type="caution">
    <text evidence="1">The sequence shown here is derived from an EMBL/GenBank/DDBJ whole genome shotgun (WGS) entry which is preliminary data.</text>
</comment>
<keyword evidence="1" id="KW-0496">Mitochondrion</keyword>
<sequence>MIRIIKEIRRILRAHAPRRVYYLFGIEPRNKTRYRFGYRRISRRSVSNLYGTYLLHYKRCGRWQFLTE</sequence>
<accession>A0A101LYZ6</accession>
<proteinExistence type="predicted"/>